<reference evidence="1 2" key="1">
    <citation type="submission" date="2018-09" db="EMBL/GenBank/DDBJ databases">
        <title>Murine metabolic-syndrome-specific gut microbial biobank.</title>
        <authorList>
            <person name="Liu C."/>
        </authorList>
    </citation>
    <scope>NUCLEOTIDE SEQUENCE [LARGE SCALE GENOMIC DNA]</scope>
    <source>
        <strain evidence="1 2">0.1X-D8-26</strain>
    </source>
</reference>
<name>A0A3L8A359_9BACE</name>
<accession>A0A3L8A359</accession>
<proteinExistence type="predicted"/>
<evidence type="ECO:0000313" key="2">
    <source>
        <dbReference type="Proteomes" id="UP000267159"/>
    </source>
</evidence>
<dbReference type="AlphaFoldDB" id="A0A3L8A359"/>
<organism evidence="1 2">
    <name type="scientific">Bacteroides acidifaciens</name>
    <dbReference type="NCBI Taxonomy" id="85831"/>
    <lineage>
        <taxon>Bacteria</taxon>
        <taxon>Pseudomonadati</taxon>
        <taxon>Bacteroidota</taxon>
        <taxon>Bacteroidia</taxon>
        <taxon>Bacteroidales</taxon>
        <taxon>Bacteroidaceae</taxon>
        <taxon>Bacteroides</taxon>
    </lineage>
</organism>
<protein>
    <submittedName>
        <fullName evidence="1">Uncharacterized protein</fullName>
    </submittedName>
</protein>
<gene>
    <name evidence="1" type="ORF">D7Y07_19425</name>
</gene>
<dbReference type="Proteomes" id="UP000267159">
    <property type="component" value="Unassembled WGS sequence"/>
</dbReference>
<sequence length="73" mass="8767">MNKDIIILIISNIYSQQNLNRPKEKLSIKPRPIVGFSFGEWFVERMLRTYLYGYKYVTYAIQRINDFHSPLKP</sequence>
<dbReference type="EMBL" id="RAZM01000112">
    <property type="protein sequence ID" value="RLT78409.1"/>
    <property type="molecule type" value="Genomic_DNA"/>
</dbReference>
<evidence type="ECO:0000313" key="1">
    <source>
        <dbReference type="EMBL" id="RLT78409.1"/>
    </source>
</evidence>
<comment type="caution">
    <text evidence="1">The sequence shown here is derived from an EMBL/GenBank/DDBJ whole genome shotgun (WGS) entry which is preliminary data.</text>
</comment>